<dbReference type="InterPro" id="IPR036291">
    <property type="entry name" value="NAD(P)-bd_dom_sf"/>
</dbReference>
<dbReference type="PANTHER" id="PTHR42760">
    <property type="entry name" value="SHORT-CHAIN DEHYDROGENASES/REDUCTASES FAMILY MEMBER"/>
    <property type="match status" value="1"/>
</dbReference>
<dbReference type="PRINTS" id="PR00081">
    <property type="entry name" value="GDHRDH"/>
</dbReference>
<proteinExistence type="inferred from homology"/>
<protein>
    <submittedName>
        <fullName evidence="3">SDR family oxidoreductase</fullName>
    </submittedName>
</protein>
<evidence type="ECO:0000256" key="1">
    <source>
        <dbReference type="ARBA" id="ARBA00006484"/>
    </source>
</evidence>
<dbReference type="PRINTS" id="PR00080">
    <property type="entry name" value="SDRFAMILY"/>
</dbReference>
<reference evidence="3 4" key="1">
    <citation type="submission" date="2023-12" db="EMBL/GenBank/DDBJ databases">
        <title>Novel species of the genus Arcicella isolated from rivers.</title>
        <authorList>
            <person name="Lu H."/>
        </authorList>
    </citation>
    <scope>NUCLEOTIDE SEQUENCE [LARGE SCALE GENOMIC DNA]</scope>
    <source>
        <strain evidence="3 4">LMG 21963</strain>
    </source>
</reference>
<dbReference type="RefSeq" id="WP_323249658.1">
    <property type="nucleotide sequence ID" value="NZ_JAYFUL010000017.1"/>
</dbReference>
<evidence type="ECO:0000256" key="2">
    <source>
        <dbReference type="ARBA" id="ARBA00023002"/>
    </source>
</evidence>
<accession>A0ABU5QN70</accession>
<comment type="caution">
    <text evidence="3">The sequence shown here is derived from an EMBL/GenBank/DDBJ whole genome shotgun (WGS) entry which is preliminary data.</text>
</comment>
<sequence length="279" mass="29478">MENTITSPDLNLSQLFSLEGKTAIVTGGTGLIGKKHCEALVAAGANVVVADIAQANPQKFAESLGDKAIGVSIDVTDEASLENAKQAIIARFGSIDVLVNNAAINDMFENPELAAELSAFEKYPIASFRKSLEVNVLGVFLCSQIFGSVMAEQGSGSIINIASTYGIVGPDQSIYRNEAGEQLFFKSPSYPTTKGAIINFTRYLAAYWGNKGVRVNTLSPGGVGNAQDEYFVKNYSAKTLLGRMATANDYQGALIYLASDASAYMTGANLVVDGGWTAI</sequence>
<evidence type="ECO:0000313" key="3">
    <source>
        <dbReference type="EMBL" id="MEA5258510.1"/>
    </source>
</evidence>
<dbReference type="Gene3D" id="3.40.50.720">
    <property type="entry name" value="NAD(P)-binding Rossmann-like Domain"/>
    <property type="match status" value="1"/>
</dbReference>
<dbReference type="Proteomes" id="UP001304671">
    <property type="component" value="Unassembled WGS sequence"/>
</dbReference>
<name>A0ABU5QN70_9BACT</name>
<dbReference type="PANTHER" id="PTHR42760:SF133">
    <property type="entry name" value="3-OXOACYL-[ACYL-CARRIER-PROTEIN] REDUCTASE"/>
    <property type="match status" value="1"/>
</dbReference>
<dbReference type="InterPro" id="IPR002347">
    <property type="entry name" value="SDR_fam"/>
</dbReference>
<keyword evidence="2" id="KW-0560">Oxidoreductase</keyword>
<evidence type="ECO:0000313" key="4">
    <source>
        <dbReference type="Proteomes" id="UP001304671"/>
    </source>
</evidence>
<dbReference type="EMBL" id="JAYFUL010000017">
    <property type="protein sequence ID" value="MEA5258510.1"/>
    <property type="molecule type" value="Genomic_DNA"/>
</dbReference>
<dbReference type="Pfam" id="PF13561">
    <property type="entry name" value="adh_short_C2"/>
    <property type="match status" value="1"/>
</dbReference>
<comment type="similarity">
    <text evidence="1">Belongs to the short-chain dehydrogenases/reductases (SDR) family.</text>
</comment>
<dbReference type="SUPFAM" id="SSF51735">
    <property type="entry name" value="NAD(P)-binding Rossmann-fold domains"/>
    <property type="match status" value="1"/>
</dbReference>
<keyword evidence="4" id="KW-1185">Reference proteome</keyword>
<organism evidence="3 4">
    <name type="scientific">Arcicella aquatica</name>
    <dbReference type="NCBI Taxonomy" id="217141"/>
    <lineage>
        <taxon>Bacteria</taxon>
        <taxon>Pseudomonadati</taxon>
        <taxon>Bacteroidota</taxon>
        <taxon>Cytophagia</taxon>
        <taxon>Cytophagales</taxon>
        <taxon>Flectobacillaceae</taxon>
        <taxon>Arcicella</taxon>
    </lineage>
</organism>
<gene>
    <name evidence="3" type="ORF">VB264_12010</name>
</gene>